<feature type="compositionally biased region" description="Basic and acidic residues" evidence="1">
    <location>
        <begin position="139"/>
        <end position="150"/>
    </location>
</feature>
<keyword evidence="2" id="KW-0812">Transmembrane</keyword>
<sequence length="438" mass="49316">MPENKNHNEDPIEHLFREKAEEYDISYREEDWLQLEKKLDRQDRQHAAQKKRWIIAAVVLFLFSLLGYAVYQNYQDINRINEQLSEQQAVDTEEQENREDLPAEQQDSQENRQNGDNEDAGGYSESSSGTSENGAITPEEPRPSITERESTGGVDDDETDSGPEVSEWTVSDDAISRISAEELSCAACRLSDSVSGQKEQATIPSSRTTKAMQEAMAARETSSTADVSGGQERRQPPASVSRAFIGLVAGPDLSTVGALSDFDQPGYNLGLLLEYRLRSDLSIRGGLMRASVNYVADGSEYHPPGGFWSYDTVPDQTSARCIILDIPVSLKYEFWQLERSRFYATAGFNSYIMLNEEYRFDYGYEHSESDPVRQWSGKTGTRHWMSNASLSVGYAIDLNPRLSLQVEPFLKLPVREVGWGNVKLYSMGSFISLNYTLY</sequence>
<name>A0A1M4T1C6_9BACT</name>
<feature type="compositionally biased region" description="Polar residues" evidence="1">
    <location>
        <begin position="192"/>
        <end position="211"/>
    </location>
</feature>
<dbReference type="AlphaFoldDB" id="A0A1M4T1C6"/>
<gene>
    <name evidence="3" type="ORF">SAMN05443144_101181</name>
</gene>
<reference evidence="3 4" key="1">
    <citation type="submission" date="2016-11" db="EMBL/GenBank/DDBJ databases">
        <authorList>
            <person name="Jaros S."/>
            <person name="Januszkiewicz K."/>
            <person name="Wedrychowicz H."/>
        </authorList>
    </citation>
    <scope>NUCLEOTIDE SEQUENCE [LARGE SCALE GENOMIC DNA]</scope>
    <source>
        <strain evidence="3 4">DSM 21986</strain>
    </source>
</reference>
<feature type="transmembrane region" description="Helical" evidence="2">
    <location>
        <begin position="53"/>
        <end position="71"/>
    </location>
</feature>
<protein>
    <recommendedName>
        <fullName evidence="5">Outer membrane protein beta-barrel domain-containing protein</fullName>
    </recommendedName>
</protein>
<keyword evidence="4" id="KW-1185">Reference proteome</keyword>
<evidence type="ECO:0000256" key="1">
    <source>
        <dbReference type="SAM" id="MobiDB-lite"/>
    </source>
</evidence>
<dbReference type="RefSeq" id="WP_073058924.1">
    <property type="nucleotide sequence ID" value="NZ_FQUS01000001.1"/>
</dbReference>
<feature type="region of interest" description="Disordered" evidence="1">
    <location>
        <begin position="191"/>
        <end position="238"/>
    </location>
</feature>
<dbReference type="Proteomes" id="UP000184041">
    <property type="component" value="Unassembled WGS sequence"/>
</dbReference>
<evidence type="ECO:0000256" key="2">
    <source>
        <dbReference type="SAM" id="Phobius"/>
    </source>
</evidence>
<evidence type="ECO:0008006" key="5">
    <source>
        <dbReference type="Google" id="ProtNLM"/>
    </source>
</evidence>
<feature type="region of interest" description="Disordered" evidence="1">
    <location>
        <begin position="87"/>
        <end position="172"/>
    </location>
</feature>
<dbReference type="EMBL" id="FQUS01000001">
    <property type="protein sequence ID" value="SHE38239.1"/>
    <property type="molecule type" value="Genomic_DNA"/>
</dbReference>
<evidence type="ECO:0000313" key="4">
    <source>
        <dbReference type="Proteomes" id="UP000184041"/>
    </source>
</evidence>
<dbReference type="OrthoDB" id="1523584at2"/>
<keyword evidence="2" id="KW-0472">Membrane</keyword>
<dbReference type="STRING" id="1194090.SAMN05443144_101181"/>
<keyword evidence="2" id="KW-1133">Transmembrane helix</keyword>
<feature type="compositionally biased region" description="Low complexity" evidence="1">
    <location>
        <begin position="121"/>
        <end position="134"/>
    </location>
</feature>
<organism evidence="3 4">
    <name type="scientific">Fodinibius roseus</name>
    <dbReference type="NCBI Taxonomy" id="1194090"/>
    <lineage>
        <taxon>Bacteria</taxon>
        <taxon>Pseudomonadati</taxon>
        <taxon>Balneolota</taxon>
        <taxon>Balneolia</taxon>
        <taxon>Balneolales</taxon>
        <taxon>Balneolaceae</taxon>
        <taxon>Fodinibius</taxon>
    </lineage>
</organism>
<proteinExistence type="predicted"/>
<evidence type="ECO:0000313" key="3">
    <source>
        <dbReference type="EMBL" id="SHE38239.1"/>
    </source>
</evidence>
<accession>A0A1M4T1C6</accession>